<comment type="caution">
    <text evidence="1">The sequence shown here is derived from an EMBL/GenBank/DDBJ whole genome shotgun (WGS) entry which is preliminary data.</text>
</comment>
<feature type="non-terminal residue" evidence="1">
    <location>
        <position position="81"/>
    </location>
</feature>
<dbReference type="PANTHER" id="PTHR35810">
    <property type="entry name" value="CYTOPLASMIC PROTEIN-RELATED"/>
    <property type="match status" value="1"/>
</dbReference>
<name>X0UBW6_9ZZZZ</name>
<accession>X0UBW6</accession>
<evidence type="ECO:0000313" key="1">
    <source>
        <dbReference type="EMBL" id="GAG03299.1"/>
    </source>
</evidence>
<organism evidence="1">
    <name type="scientific">marine sediment metagenome</name>
    <dbReference type="NCBI Taxonomy" id="412755"/>
    <lineage>
        <taxon>unclassified sequences</taxon>
        <taxon>metagenomes</taxon>
        <taxon>ecological metagenomes</taxon>
    </lineage>
</organism>
<dbReference type="AlphaFoldDB" id="X0UBW6"/>
<reference evidence="1" key="1">
    <citation type="journal article" date="2014" name="Front. Microbiol.">
        <title>High frequency of phylogenetically diverse reductive dehalogenase-homologous genes in deep subseafloor sedimentary metagenomes.</title>
        <authorList>
            <person name="Kawai M."/>
            <person name="Futagami T."/>
            <person name="Toyoda A."/>
            <person name="Takaki Y."/>
            <person name="Nishi S."/>
            <person name="Hori S."/>
            <person name="Arai W."/>
            <person name="Tsubouchi T."/>
            <person name="Morono Y."/>
            <person name="Uchiyama I."/>
            <person name="Ito T."/>
            <person name="Fujiyama A."/>
            <person name="Inagaki F."/>
            <person name="Takami H."/>
        </authorList>
    </citation>
    <scope>NUCLEOTIDE SEQUENCE</scope>
    <source>
        <strain evidence="1">Expedition CK06-06</strain>
    </source>
</reference>
<dbReference type="EMBL" id="BARS01029331">
    <property type="protein sequence ID" value="GAG03299.1"/>
    <property type="molecule type" value="Genomic_DNA"/>
</dbReference>
<protein>
    <submittedName>
        <fullName evidence="1">Uncharacterized protein</fullName>
    </submittedName>
</protein>
<dbReference type="PANTHER" id="PTHR35810:SF1">
    <property type="entry name" value="CYTOPLASMIC PROTEIN"/>
    <property type="match status" value="1"/>
</dbReference>
<sequence>MPANSQLIIYQTEDGQTKIDVRLEHETVWLSQTNMAELFQTTKQNICQHIKNIFNEGELNESAVVKNFFTTASDGRANSGL</sequence>
<proteinExistence type="predicted"/>
<gene>
    <name evidence="1" type="ORF">S01H1_45855</name>
</gene>